<protein>
    <submittedName>
        <fullName evidence="1">Uncharacterized protein</fullName>
    </submittedName>
</protein>
<keyword evidence="2" id="KW-1185">Reference proteome</keyword>
<proteinExistence type="predicted"/>
<dbReference type="Proteomes" id="UP000812440">
    <property type="component" value="Chromosome 2"/>
</dbReference>
<sequence>MVRFRPHSRHFPIRKSLFTGPPSVVSLSGGGIGGDGVQRARLSSLFDFCSLEGQVLQLCQKLASCTHSSSSSLHTFYVLKSQMIYISRIQSRTMVWIKFLLT</sequence>
<accession>A0A8T2K4K0</accession>
<organism evidence="1 2">
    <name type="scientific">Hymenochirus boettgeri</name>
    <name type="common">Congo dwarf clawed frog</name>
    <dbReference type="NCBI Taxonomy" id="247094"/>
    <lineage>
        <taxon>Eukaryota</taxon>
        <taxon>Metazoa</taxon>
        <taxon>Chordata</taxon>
        <taxon>Craniata</taxon>
        <taxon>Vertebrata</taxon>
        <taxon>Euteleostomi</taxon>
        <taxon>Amphibia</taxon>
        <taxon>Batrachia</taxon>
        <taxon>Anura</taxon>
        <taxon>Pipoidea</taxon>
        <taxon>Pipidae</taxon>
        <taxon>Pipinae</taxon>
        <taxon>Hymenochirus</taxon>
    </lineage>
</organism>
<evidence type="ECO:0000313" key="2">
    <source>
        <dbReference type="Proteomes" id="UP000812440"/>
    </source>
</evidence>
<name>A0A8T2K4K0_9PIPI</name>
<reference evidence="1" key="1">
    <citation type="thesis" date="2020" institute="ProQuest LLC" country="789 East Eisenhower Parkway, Ann Arbor, MI, USA">
        <title>Comparative Genomics and Chromosome Evolution.</title>
        <authorList>
            <person name="Mudd A.B."/>
        </authorList>
    </citation>
    <scope>NUCLEOTIDE SEQUENCE</scope>
    <source>
        <strain evidence="1">Female2</strain>
        <tissue evidence="1">Blood</tissue>
    </source>
</reference>
<dbReference type="AlphaFoldDB" id="A0A8T2K4K0"/>
<comment type="caution">
    <text evidence="1">The sequence shown here is derived from an EMBL/GenBank/DDBJ whole genome shotgun (WGS) entry which is preliminary data.</text>
</comment>
<dbReference type="EMBL" id="JAACNH010000002">
    <property type="protein sequence ID" value="KAG8452209.1"/>
    <property type="molecule type" value="Genomic_DNA"/>
</dbReference>
<gene>
    <name evidence="1" type="ORF">GDO86_004126</name>
</gene>
<evidence type="ECO:0000313" key="1">
    <source>
        <dbReference type="EMBL" id="KAG8452209.1"/>
    </source>
</evidence>